<gene>
    <name evidence="3" type="ORF">MPH_11524</name>
</gene>
<name>K2RA67_MACPH</name>
<dbReference type="VEuPathDB" id="FungiDB:MPH_11524"/>
<dbReference type="OrthoDB" id="3783150at2759"/>
<keyword evidence="1" id="KW-0732">Signal</keyword>
<comment type="caution">
    <text evidence="3">The sequence shown here is derived from an EMBL/GenBank/DDBJ whole genome shotgun (WGS) entry which is preliminary data.</text>
</comment>
<evidence type="ECO:0000256" key="1">
    <source>
        <dbReference type="SAM" id="SignalP"/>
    </source>
</evidence>
<evidence type="ECO:0000313" key="3">
    <source>
        <dbReference type="EMBL" id="EKG11363.1"/>
    </source>
</evidence>
<dbReference type="eggNOG" id="ENOG502TDK0">
    <property type="taxonomic scope" value="Eukaryota"/>
</dbReference>
<dbReference type="AlphaFoldDB" id="K2RA67"/>
<feature type="chain" id="PRO_5003863614" description="Avirulence Effector AvrLm4-7 domain-containing protein" evidence="1">
    <location>
        <begin position="22"/>
        <end position="136"/>
    </location>
</feature>
<dbReference type="InterPro" id="IPR040621">
    <property type="entry name" value="AvrLm4-7"/>
</dbReference>
<dbReference type="Gene3D" id="3.30.70.2910">
    <property type="match status" value="1"/>
</dbReference>
<dbReference type="Proteomes" id="UP000007129">
    <property type="component" value="Unassembled WGS sequence"/>
</dbReference>
<feature type="signal peptide" evidence="1">
    <location>
        <begin position="1"/>
        <end position="21"/>
    </location>
</feature>
<accession>K2RA67</accession>
<reference evidence="3 4" key="1">
    <citation type="journal article" date="2012" name="BMC Genomics">
        <title>Tools to kill: Genome of one of the most destructive plant pathogenic fungi Macrophomina phaseolina.</title>
        <authorList>
            <person name="Islam M.S."/>
            <person name="Haque M.S."/>
            <person name="Islam M.M."/>
            <person name="Emdad E.M."/>
            <person name="Halim A."/>
            <person name="Hossen Q.M.M."/>
            <person name="Hossain M.Z."/>
            <person name="Ahmed B."/>
            <person name="Rahim S."/>
            <person name="Rahman M.S."/>
            <person name="Alam M.M."/>
            <person name="Hou S."/>
            <person name="Wan X."/>
            <person name="Saito J.A."/>
            <person name="Alam M."/>
        </authorList>
    </citation>
    <scope>NUCLEOTIDE SEQUENCE [LARGE SCALE GENOMIC DNA]</scope>
    <source>
        <strain evidence="3 4">MS6</strain>
    </source>
</reference>
<feature type="domain" description="Avirulence Effector AvrLm4-7" evidence="2">
    <location>
        <begin position="22"/>
        <end position="107"/>
    </location>
</feature>
<protein>
    <recommendedName>
        <fullName evidence="2">Avirulence Effector AvrLm4-7 domain-containing protein</fullName>
    </recommendedName>
</protein>
<organism evidence="3 4">
    <name type="scientific">Macrophomina phaseolina (strain MS6)</name>
    <name type="common">Charcoal rot fungus</name>
    <dbReference type="NCBI Taxonomy" id="1126212"/>
    <lineage>
        <taxon>Eukaryota</taxon>
        <taxon>Fungi</taxon>
        <taxon>Dikarya</taxon>
        <taxon>Ascomycota</taxon>
        <taxon>Pezizomycotina</taxon>
        <taxon>Dothideomycetes</taxon>
        <taxon>Dothideomycetes incertae sedis</taxon>
        <taxon>Botryosphaeriales</taxon>
        <taxon>Botryosphaeriaceae</taxon>
        <taxon>Macrophomina</taxon>
    </lineage>
</organism>
<sequence length="136" mass="15684">MNGLALLVAFTLALYSPTAEACTQKYMEWYKYYPCKTQKSVIDGDCWKIQGNMRAYSLSHEKVWGGAFTADNVCNSCEDSGEMWCTCTVRAWRFREWMYEPGSSEWPKMPSGWERVDPDNGLNGWYDTGHKNIDCD</sequence>
<dbReference type="HOGENOM" id="CLU_170503_0_0_1"/>
<evidence type="ECO:0000313" key="4">
    <source>
        <dbReference type="Proteomes" id="UP000007129"/>
    </source>
</evidence>
<proteinExistence type="predicted"/>
<dbReference type="Pfam" id="PF18661">
    <property type="entry name" value="AvrLm4-7"/>
    <property type="match status" value="1"/>
</dbReference>
<evidence type="ECO:0000259" key="2">
    <source>
        <dbReference type="Pfam" id="PF18661"/>
    </source>
</evidence>
<dbReference type="EMBL" id="AHHD01000484">
    <property type="protein sequence ID" value="EKG11363.1"/>
    <property type="molecule type" value="Genomic_DNA"/>
</dbReference>
<dbReference type="InParanoid" id="K2RA67"/>